<feature type="signal peptide" evidence="1">
    <location>
        <begin position="1"/>
        <end position="24"/>
    </location>
</feature>
<evidence type="ECO:0000313" key="2">
    <source>
        <dbReference type="EMBL" id="GAA3928058.1"/>
    </source>
</evidence>
<dbReference type="Proteomes" id="UP001501565">
    <property type="component" value="Unassembled WGS sequence"/>
</dbReference>
<dbReference type="CDD" id="cd16329">
    <property type="entry name" value="LolA_like"/>
    <property type="match status" value="1"/>
</dbReference>
<keyword evidence="3" id="KW-1185">Reference proteome</keyword>
<organism evidence="2 3">
    <name type="scientific">Litoribacillus peritrichatus</name>
    <dbReference type="NCBI Taxonomy" id="718191"/>
    <lineage>
        <taxon>Bacteria</taxon>
        <taxon>Pseudomonadati</taxon>
        <taxon>Pseudomonadota</taxon>
        <taxon>Gammaproteobacteria</taxon>
        <taxon>Oceanospirillales</taxon>
        <taxon>Oceanospirillaceae</taxon>
        <taxon>Litoribacillus</taxon>
    </lineage>
</organism>
<dbReference type="Gene3D" id="2.50.20.10">
    <property type="entry name" value="Lipoprotein localisation LolA/LolB/LppX"/>
    <property type="match status" value="1"/>
</dbReference>
<dbReference type="EMBL" id="BAABBN010000007">
    <property type="protein sequence ID" value="GAA3928058.1"/>
    <property type="molecule type" value="Genomic_DNA"/>
</dbReference>
<protein>
    <submittedName>
        <fullName evidence="2">DUF1329 domain-containing protein</fullName>
    </submittedName>
</protein>
<reference evidence="3" key="1">
    <citation type="journal article" date="2019" name="Int. J. Syst. Evol. Microbiol.">
        <title>The Global Catalogue of Microorganisms (GCM) 10K type strain sequencing project: providing services to taxonomists for standard genome sequencing and annotation.</title>
        <authorList>
            <consortium name="The Broad Institute Genomics Platform"/>
            <consortium name="The Broad Institute Genome Sequencing Center for Infectious Disease"/>
            <person name="Wu L."/>
            <person name="Ma J."/>
        </authorList>
    </citation>
    <scope>NUCLEOTIDE SEQUENCE [LARGE SCALE GENOMIC DNA]</scope>
    <source>
        <strain evidence="3">JCM 17551</strain>
    </source>
</reference>
<name>A0ABP7MQB5_9GAMM</name>
<evidence type="ECO:0000313" key="3">
    <source>
        <dbReference type="Proteomes" id="UP001501565"/>
    </source>
</evidence>
<comment type="caution">
    <text evidence="2">The sequence shown here is derived from an EMBL/GenBank/DDBJ whole genome shotgun (WGS) entry which is preliminary data.</text>
</comment>
<dbReference type="RefSeq" id="WP_344798938.1">
    <property type="nucleotide sequence ID" value="NZ_BAABBN010000007.1"/>
</dbReference>
<proteinExistence type="predicted"/>
<keyword evidence="1" id="KW-0732">Signal</keyword>
<feature type="chain" id="PRO_5047438960" evidence="1">
    <location>
        <begin position="25"/>
        <end position="443"/>
    </location>
</feature>
<sequence length="443" mass="50347">MKKNYKRLLGSCVFMLSVVGLAHADEMKTPYGAEYSGSADGFIPAWQGGQDNKHTFGPELLNKQPLYTVDASNLDEHRSSIPDGLQSLLEKYPASMKVPVYQSHRPAYYPDWVYQAIEKNKASATLANDGNSVVQAFPGIPFPDPKNGHQAVWNHLLAFKGVQLESNTWEVVVRKDRQSGVITSNIKYSVGYYQKTRGPSDEDQMLMYLLSTVTSPSRLSGSALLVHEPVNTSVVSREAWSYVAGQRRVMRAPSIKYDSPLPSAEGIRLADEFDLYSGSVDHYQWRLVGKQALIVPYNNERLYQSLAEFESSQDTLLTPYHPNPDMLRYEKHRVWVVEGVLNEGKSHPYQRRVLYLDEDSWLALMAENYDQEGRLWRVSTSYSKFYHELPGVYKVADVFHDLTEEAYYVQGLLIKEGRAIKTQDSVAKKSKFKPSVLRRLGRK</sequence>
<dbReference type="Pfam" id="PF07044">
    <property type="entry name" value="DUF1329"/>
    <property type="match status" value="1"/>
</dbReference>
<gene>
    <name evidence="2" type="ORF">GCM10022277_25700</name>
</gene>
<evidence type="ECO:0000256" key="1">
    <source>
        <dbReference type="SAM" id="SignalP"/>
    </source>
</evidence>
<accession>A0ABP7MQB5</accession>
<dbReference type="InterPro" id="IPR010752">
    <property type="entry name" value="DUF1329"/>
</dbReference>